<dbReference type="PROSITE" id="PS50056">
    <property type="entry name" value="TYR_PHOSPHATASE_2"/>
    <property type="match status" value="1"/>
</dbReference>
<feature type="region of interest" description="Disordered" evidence="5">
    <location>
        <begin position="1"/>
        <end position="25"/>
    </location>
</feature>
<sequence>MSSTTVFYEADSPTLKRSKSENDSPTFFALCPTPKKVEFTITALPLPSPTPRTPRRTYESSHRRKASIEKSGRKVTSRSSNMQAQKPSAFAMQQAPSFMTVFQKSNASETNSSTHSSNTSQSDLSKDSHGPDTIFSPIEPTSFNPFHQPRNSTSTSASESTDSSPTTTVSLDSSSMTEPSPGPSPQSPTAMQFAMTESRFTPIEAETKPMLPPTLPVFEMKPVPTSSSRKPRNLKNLAVNTTASYNLGRAIATAPLKTQDTSSRVSAPASPAFVKPPTPPKRKLGKMSLTIMTPANSNLNPLAIPATPSAINRPMTLRHFQSSPSLPLYTAGAGPTGGMTLPARRTQPAPRGFAVIPQEVEEEEDEFNYDVPQSREEKPESYPNGPIRIYESGVDLYYEPSVEVASRYDVIMNVASEVLNPFDVAEKAAQTLQISQPTLNVGVLSAESSNAGSPTTPKATPITTNAPSNIFTTQRKRPEYIHIPWEHNTDIVPELLQLVKVIDDRVKQGKTVLVHCQCGVSRSASLIVAYGMYTNPQLSVQEAYDAVKARSKWIGPNMSLIMQLQEYRSAMLREARQDQGSQNQSFPHPRKVSTGQMSSTTDSFDVKTPSEPATPRTGAFTQGRPTSPQRLNSSDFGPFSAGPVEPGTGSIWDSAFTRSWGTGRANNDASMQDVSMVPDTNYVDTKGHVVPVVTMVQTEPSPERNTRQKPNPPPIFSRPLPFRRDLDNDTQMSDAPPMEEPLMSPRSTEFHMTSISPPSNVESNDTFHILSPTTTEFPTHPAFPLTLPRAPAPASTPIEAPIRSQIPPPPPARAAPLPPPRREVQMESLDSIFSPTVTGFPEWPLSNSQPIQNGLAPPSRPAQRVDSLIPDSPPMSLGDSPKPNMRLRSKFSAPNLSECIKLQKIQTDIANKLPQKSAEAEEALLSPRAYNFVANPFHRVPTPVAEEPSLTIPVVRKQKSADTLTTPPATSDSPSTPTPSDPRSPAQFGISPINRNIWGMI</sequence>
<dbReference type="GO" id="GO:0005829">
    <property type="term" value="C:cytosol"/>
    <property type="evidence" value="ECO:0007669"/>
    <property type="project" value="TreeGrafter"/>
</dbReference>
<dbReference type="InterPro" id="IPR000387">
    <property type="entry name" value="Tyr_Pase_dom"/>
</dbReference>
<feature type="region of interest" description="Disordered" evidence="5">
    <location>
        <begin position="844"/>
        <end position="864"/>
    </location>
</feature>
<dbReference type="InterPro" id="IPR029021">
    <property type="entry name" value="Prot-tyrosine_phosphatase-like"/>
</dbReference>
<evidence type="ECO:0000313" key="8">
    <source>
        <dbReference type="EMBL" id="KAF2668765.1"/>
    </source>
</evidence>
<dbReference type="Pfam" id="PF00782">
    <property type="entry name" value="DSPc"/>
    <property type="match status" value="1"/>
</dbReference>
<dbReference type="AlphaFoldDB" id="A0A6A6U920"/>
<name>A0A6A6U920_9PEZI</name>
<evidence type="ECO:0000256" key="4">
    <source>
        <dbReference type="ARBA" id="ARBA00022912"/>
    </source>
</evidence>
<dbReference type="GO" id="GO:0033550">
    <property type="term" value="F:MAP kinase tyrosine phosphatase activity"/>
    <property type="evidence" value="ECO:0007669"/>
    <property type="project" value="TreeGrafter"/>
</dbReference>
<dbReference type="Proteomes" id="UP000799302">
    <property type="component" value="Unassembled WGS sequence"/>
</dbReference>
<dbReference type="EC" id="3.1.3.48" evidence="2"/>
<proteinExistence type="inferred from homology"/>
<feature type="region of interest" description="Disordered" evidence="5">
    <location>
        <begin position="43"/>
        <end position="231"/>
    </location>
</feature>
<dbReference type="SUPFAM" id="SSF52799">
    <property type="entry name" value="(Phosphotyrosine protein) phosphatases II"/>
    <property type="match status" value="1"/>
</dbReference>
<evidence type="ECO:0000259" key="7">
    <source>
        <dbReference type="PROSITE" id="PS50056"/>
    </source>
</evidence>
<dbReference type="PANTHER" id="PTHR10159">
    <property type="entry name" value="DUAL SPECIFICITY PROTEIN PHOSPHATASE"/>
    <property type="match status" value="1"/>
</dbReference>
<feature type="compositionally biased region" description="Basic and acidic residues" evidence="5">
    <location>
        <begin position="56"/>
        <end position="72"/>
    </location>
</feature>
<feature type="region of interest" description="Disordered" evidence="5">
    <location>
        <begin position="801"/>
        <end position="820"/>
    </location>
</feature>
<evidence type="ECO:0000256" key="5">
    <source>
        <dbReference type="SAM" id="MobiDB-lite"/>
    </source>
</evidence>
<feature type="domain" description="Tyrosine specific protein phosphatases" evidence="7">
    <location>
        <begin position="493"/>
        <end position="550"/>
    </location>
</feature>
<keyword evidence="9" id="KW-1185">Reference proteome</keyword>
<evidence type="ECO:0000313" key="9">
    <source>
        <dbReference type="Proteomes" id="UP000799302"/>
    </source>
</evidence>
<feature type="region of interest" description="Disordered" evidence="5">
    <location>
        <begin position="446"/>
        <end position="466"/>
    </location>
</feature>
<feature type="compositionally biased region" description="Polar residues" evidence="5">
    <location>
        <begin position="94"/>
        <end position="104"/>
    </location>
</feature>
<feature type="compositionally biased region" description="Pro residues" evidence="5">
    <location>
        <begin position="806"/>
        <end position="819"/>
    </location>
</feature>
<protein>
    <recommendedName>
        <fullName evidence="2">protein-tyrosine-phosphatase</fullName>
        <ecNumber evidence="2">3.1.3.48</ecNumber>
    </recommendedName>
</protein>
<comment type="similarity">
    <text evidence="1">Belongs to the protein-tyrosine phosphatase family. Non-receptor class dual specificity subfamily.</text>
</comment>
<evidence type="ECO:0000259" key="6">
    <source>
        <dbReference type="PROSITE" id="PS50054"/>
    </source>
</evidence>
<feature type="compositionally biased region" description="Polar residues" evidence="5">
    <location>
        <begin position="593"/>
        <end position="603"/>
    </location>
</feature>
<feature type="compositionally biased region" description="Polar residues" evidence="5">
    <location>
        <begin position="139"/>
        <end position="151"/>
    </location>
</feature>
<keyword evidence="4" id="KW-0904">Protein phosphatase</keyword>
<feature type="region of interest" description="Disordered" evidence="5">
    <location>
        <begin position="698"/>
        <end position="739"/>
    </location>
</feature>
<dbReference type="OrthoDB" id="426001at2759"/>
<evidence type="ECO:0000256" key="2">
    <source>
        <dbReference type="ARBA" id="ARBA00013064"/>
    </source>
</evidence>
<dbReference type="PANTHER" id="PTHR10159:SF519">
    <property type="entry name" value="DUAL SPECIFICITY PROTEIN PHOSPHATASE MPK3"/>
    <property type="match status" value="1"/>
</dbReference>
<dbReference type="InterPro" id="IPR020422">
    <property type="entry name" value="TYR_PHOSPHATASE_DUAL_dom"/>
</dbReference>
<feature type="domain" description="Tyrosine-protein phosphatase" evidence="6">
    <location>
        <begin position="433"/>
        <end position="573"/>
    </location>
</feature>
<dbReference type="SMART" id="SM00195">
    <property type="entry name" value="DSPc"/>
    <property type="match status" value="1"/>
</dbReference>
<feature type="region of interest" description="Disordered" evidence="5">
    <location>
        <begin position="361"/>
        <end position="386"/>
    </location>
</feature>
<feature type="region of interest" description="Disordered" evidence="5">
    <location>
        <begin position="258"/>
        <end position="282"/>
    </location>
</feature>
<feature type="region of interest" description="Disordered" evidence="5">
    <location>
        <begin position="946"/>
        <end position="995"/>
    </location>
</feature>
<feature type="compositionally biased region" description="Polar residues" evidence="5">
    <location>
        <begin position="77"/>
        <end position="86"/>
    </location>
</feature>
<feature type="compositionally biased region" description="Low complexity" evidence="5">
    <location>
        <begin position="105"/>
        <end position="123"/>
    </location>
</feature>
<feature type="region of interest" description="Disordered" evidence="5">
    <location>
        <begin position="573"/>
        <end position="637"/>
    </location>
</feature>
<organism evidence="8 9">
    <name type="scientific">Microthyrium microscopicum</name>
    <dbReference type="NCBI Taxonomy" id="703497"/>
    <lineage>
        <taxon>Eukaryota</taxon>
        <taxon>Fungi</taxon>
        <taxon>Dikarya</taxon>
        <taxon>Ascomycota</taxon>
        <taxon>Pezizomycotina</taxon>
        <taxon>Dothideomycetes</taxon>
        <taxon>Dothideomycetes incertae sedis</taxon>
        <taxon>Microthyriales</taxon>
        <taxon>Microthyriaceae</taxon>
        <taxon>Microthyrium</taxon>
    </lineage>
</organism>
<dbReference type="InterPro" id="IPR000340">
    <property type="entry name" value="Dual-sp_phosphatase_cat-dom"/>
</dbReference>
<dbReference type="PROSITE" id="PS50054">
    <property type="entry name" value="TYR_PHOSPHATASE_DUAL"/>
    <property type="match status" value="1"/>
</dbReference>
<gene>
    <name evidence="8" type="ORF">BT63DRAFT_414733</name>
</gene>
<dbReference type="InterPro" id="IPR016130">
    <property type="entry name" value="Tyr_Pase_AS"/>
</dbReference>
<dbReference type="CDD" id="cd14521">
    <property type="entry name" value="DSP_fungal_SDP1-like"/>
    <property type="match status" value="1"/>
</dbReference>
<evidence type="ECO:0000256" key="1">
    <source>
        <dbReference type="ARBA" id="ARBA00008601"/>
    </source>
</evidence>
<accession>A0A6A6U920</accession>
<reference evidence="8" key="1">
    <citation type="journal article" date="2020" name="Stud. Mycol.">
        <title>101 Dothideomycetes genomes: a test case for predicting lifestyles and emergence of pathogens.</title>
        <authorList>
            <person name="Haridas S."/>
            <person name="Albert R."/>
            <person name="Binder M."/>
            <person name="Bloem J."/>
            <person name="Labutti K."/>
            <person name="Salamov A."/>
            <person name="Andreopoulos B."/>
            <person name="Baker S."/>
            <person name="Barry K."/>
            <person name="Bills G."/>
            <person name="Bluhm B."/>
            <person name="Cannon C."/>
            <person name="Castanera R."/>
            <person name="Culley D."/>
            <person name="Daum C."/>
            <person name="Ezra D."/>
            <person name="Gonzalez J."/>
            <person name="Henrissat B."/>
            <person name="Kuo A."/>
            <person name="Liang C."/>
            <person name="Lipzen A."/>
            <person name="Lutzoni F."/>
            <person name="Magnuson J."/>
            <person name="Mondo S."/>
            <person name="Nolan M."/>
            <person name="Ohm R."/>
            <person name="Pangilinan J."/>
            <person name="Park H.-J."/>
            <person name="Ramirez L."/>
            <person name="Alfaro M."/>
            <person name="Sun H."/>
            <person name="Tritt A."/>
            <person name="Yoshinaga Y."/>
            <person name="Zwiers L.-H."/>
            <person name="Turgeon B."/>
            <person name="Goodwin S."/>
            <person name="Spatafora J."/>
            <person name="Crous P."/>
            <person name="Grigoriev I."/>
        </authorList>
    </citation>
    <scope>NUCLEOTIDE SEQUENCE</scope>
    <source>
        <strain evidence="8">CBS 115976</strain>
    </source>
</reference>
<feature type="compositionally biased region" description="Low complexity" evidence="5">
    <location>
        <begin position="961"/>
        <end position="975"/>
    </location>
</feature>
<dbReference type="EMBL" id="MU004236">
    <property type="protein sequence ID" value="KAF2668765.1"/>
    <property type="molecule type" value="Genomic_DNA"/>
</dbReference>
<dbReference type="GO" id="GO:0043409">
    <property type="term" value="P:negative regulation of MAPK cascade"/>
    <property type="evidence" value="ECO:0007669"/>
    <property type="project" value="TreeGrafter"/>
</dbReference>
<dbReference type="PROSITE" id="PS00383">
    <property type="entry name" value="TYR_PHOSPHATASE_1"/>
    <property type="match status" value="1"/>
</dbReference>
<feature type="compositionally biased region" description="Low complexity" evidence="5">
    <location>
        <begin position="152"/>
        <end position="175"/>
    </location>
</feature>
<feature type="compositionally biased region" description="Polar residues" evidence="5">
    <location>
        <begin position="619"/>
        <end position="635"/>
    </location>
</feature>
<dbReference type="GO" id="GO:0017017">
    <property type="term" value="F:MAP kinase tyrosine/serine/threonine phosphatase activity"/>
    <property type="evidence" value="ECO:0007669"/>
    <property type="project" value="TreeGrafter"/>
</dbReference>
<dbReference type="GO" id="GO:0008330">
    <property type="term" value="F:protein tyrosine/threonine phosphatase activity"/>
    <property type="evidence" value="ECO:0007669"/>
    <property type="project" value="TreeGrafter"/>
</dbReference>
<evidence type="ECO:0000256" key="3">
    <source>
        <dbReference type="ARBA" id="ARBA00022801"/>
    </source>
</evidence>
<dbReference type="GO" id="GO:0005634">
    <property type="term" value="C:nucleus"/>
    <property type="evidence" value="ECO:0007669"/>
    <property type="project" value="TreeGrafter"/>
</dbReference>
<dbReference type="Gene3D" id="3.90.190.10">
    <property type="entry name" value="Protein tyrosine phosphatase superfamily"/>
    <property type="match status" value="1"/>
</dbReference>
<keyword evidence="3" id="KW-0378">Hydrolase</keyword>